<sequence length="548" mass="62080">MRLLYRPLHKLSFSSSSVLMASKHLLKSTFFSNPLTPSSHRHLFHTFRLSFSAFPSKPSSRIRPFCLRTNGYAHVSQTNDHHTTVFLENPEEDSSSKLRILKQKLENLGLDCDISIPGQFNHLLCPMCTGGDSEEKSLSLFIEPDGSSAMWTCFRGKCGWRGSTRAFAGSRSSYETSSKTSGVKIKREITVAELGLEPPCNELVSYFAERMISRETLERNAVMQKRYGDQIVIAFTYWRNGALVSCKYRDINKKFWQEADTEKIFYGLDDIKETSDIIIVEGEMDKLAMEEAGFRNCVSVPDGAPPSASTKDLPPEEKDTKYQYLWNCKEYLKQASRIILATDGDAPGQALAEELARRLGRERCWRVKWPKKNEVDNFKDANEVLMYMGPDVLKEVIENAELYPIRGLFKFSDYFDEIDAYYHRTGGYEFGASTGWRALNELYNVVPGELTIVTGVPNSGKSEWIDALLCNLNESVGWKFALCSMENKEKFQSSLPGDIGGVLEVCSSCFIVVCMAREKLEEYLVVRPVVCSHEAWGLNPPRTYLAIC</sequence>
<dbReference type="InterPro" id="IPR027032">
    <property type="entry name" value="Twinkle-like"/>
</dbReference>
<dbReference type="Gene3D" id="3.40.50.300">
    <property type="entry name" value="P-loop containing nucleotide triphosphate hydrolases"/>
    <property type="match status" value="1"/>
</dbReference>
<dbReference type="AlphaFoldDB" id="A0A2P5ENS8"/>
<dbReference type="SUPFAM" id="SSF56731">
    <property type="entry name" value="DNA primase core"/>
    <property type="match status" value="1"/>
</dbReference>
<dbReference type="InterPro" id="IPR027417">
    <property type="entry name" value="P-loop_NTPase"/>
</dbReference>
<protein>
    <submittedName>
        <fullName evidence="2">Twinkle-like protein</fullName>
    </submittedName>
</protein>
<gene>
    <name evidence="2" type="ORF">TorRG33x02_170050</name>
</gene>
<dbReference type="PANTHER" id="PTHR12873:SF0">
    <property type="entry name" value="TWINKLE MTDNA HELICASE"/>
    <property type="match status" value="1"/>
</dbReference>
<dbReference type="PANTHER" id="PTHR12873">
    <property type="entry name" value="T7-LIKE MITOCHONDRIAL DNA HELICASE"/>
    <property type="match status" value="1"/>
</dbReference>
<reference evidence="3" key="1">
    <citation type="submission" date="2016-06" db="EMBL/GenBank/DDBJ databases">
        <title>Parallel loss of symbiosis genes in relatives of nitrogen-fixing non-legume Parasponia.</title>
        <authorList>
            <person name="Van Velzen R."/>
            <person name="Holmer R."/>
            <person name="Bu F."/>
            <person name="Rutten L."/>
            <person name="Van Zeijl A."/>
            <person name="Liu W."/>
            <person name="Santuari L."/>
            <person name="Cao Q."/>
            <person name="Sharma T."/>
            <person name="Shen D."/>
            <person name="Roswanjaya Y."/>
            <person name="Wardhani T."/>
            <person name="Kalhor M.S."/>
            <person name="Jansen J."/>
            <person name="Van den Hoogen J."/>
            <person name="Gungor B."/>
            <person name="Hartog M."/>
            <person name="Hontelez J."/>
            <person name="Verver J."/>
            <person name="Yang W.-C."/>
            <person name="Schijlen E."/>
            <person name="Repin R."/>
            <person name="Schilthuizen M."/>
            <person name="Schranz E."/>
            <person name="Heidstra R."/>
            <person name="Miyata K."/>
            <person name="Fedorova E."/>
            <person name="Kohlen W."/>
            <person name="Bisseling T."/>
            <person name="Smit S."/>
            <person name="Geurts R."/>
        </authorList>
    </citation>
    <scope>NUCLEOTIDE SEQUENCE [LARGE SCALE GENOMIC DNA]</scope>
    <source>
        <strain evidence="3">cv. RG33-2</strain>
    </source>
</reference>
<dbReference type="FunCoup" id="A0A2P5ENS8">
    <property type="interactions" value="1444"/>
</dbReference>
<dbReference type="InterPro" id="IPR006171">
    <property type="entry name" value="TOPRIM_dom"/>
</dbReference>
<dbReference type="SUPFAM" id="SSF52540">
    <property type="entry name" value="P-loop containing nucleoside triphosphate hydrolases"/>
    <property type="match status" value="1"/>
</dbReference>
<dbReference type="SMART" id="SM00493">
    <property type="entry name" value="TOPRIM"/>
    <property type="match status" value="1"/>
</dbReference>
<dbReference type="CDD" id="cd01029">
    <property type="entry name" value="TOPRIM_primases"/>
    <property type="match status" value="1"/>
</dbReference>
<dbReference type="Proteomes" id="UP000237000">
    <property type="component" value="Unassembled WGS sequence"/>
</dbReference>
<name>A0A2P5ENS8_TREOI</name>
<accession>A0A2P5ENS8</accession>
<dbReference type="OrthoDB" id="1898560at2759"/>
<keyword evidence="3" id="KW-1185">Reference proteome</keyword>
<proteinExistence type="predicted"/>
<dbReference type="STRING" id="63057.A0A2P5ENS8"/>
<organism evidence="2 3">
    <name type="scientific">Trema orientale</name>
    <name type="common">Charcoal tree</name>
    <name type="synonym">Celtis orientalis</name>
    <dbReference type="NCBI Taxonomy" id="63057"/>
    <lineage>
        <taxon>Eukaryota</taxon>
        <taxon>Viridiplantae</taxon>
        <taxon>Streptophyta</taxon>
        <taxon>Embryophyta</taxon>
        <taxon>Tracheophyta</taxon>
        <taxon>Spermatophyta</taxon>
        <taxon>Magnoliopsida</taxon>
        <taxon>eudicotyledons</taxon>
        <taxon>Gunneridae</taxon>
        <taxon>Pentapetalae</taxon>
        <taxon>rosids</taxon>
        <taxon>fabids</taxon>
        <taxon>Rosales</taxon>
        <taxon>Cannabaceae</taxon>
        <taxon>Trema</taxon>
    </lineage>
</organism>
<evidence type="ECO:0000259" key="1">
    <source>
        <dbReference type="PROSITE" id="PS50880"/>
    </source>
</evidence>
<dbReference type="GO" id="GO:0003697">
    <property type="term" value="F:single-stranded DNA binding"/>
    <property type="evidence" value="ECO:0007669"/>
    <property type="project" value="InterPro"/>
</dbReference>
<dbReference type="Pfam" id="PF13662">
    <property type="entry name" value="Toprim_4"/>
    <property type="match status" value="1"/>
</dbReference>
<dbReference type="GO" id="GO:0043139">
    <property type="term" value="F:5'-3' DNA helicase activity"/>
    <property type="evidence" value="ECO:0007669"/>
    <property type="project" value="InterPro"/>
</dbReference>
<comment type="caution">
    <text evidence="2">The sequence shown here is derived from an EMBL/GenBank/DDBJ whole genome shotgun (WGS) entry which is preliminary data.</text>
</comment>
<dbReference type="InParanoid" id="A0A2P5ENS8"/>
<dbReference type="EMBL" id="JXTC01000120">
    <property type="protein sequence ID" value="PON87228.1"/>
    <property type="molecule type" value="Genomic_DNA"/>
</dbReference>
<evidence type="ECO:0000313" key="3">
    <source>
        <dbReference type="Proteomes" id="UP000237000"/>
    </source>
</evidence>
<evidence type="ECO:0000313" key="2">
    <source>
        <dbReference type="EMBL" id="PON87228.1"/>
    </source>
</evidence>
<dbReference type="Gene3D" id="3.40.1360.10">
    <property type="match status" value="1"/>
</dbReference>
<feature type="domain" description="Toprim" evidence="1">
    <location>
        <begin position="275"/>
        <end position="374"/>
    </location>
</feature>
<dbReference type="InterPro" id="IPR034154">
    <property type="entry name" value="TOPRIM_DnaG/twinkle"/>
</dbReference>
<dbReference type="PROSITE" id="PS50880">
    <property type="entry name" value="TOPRIM"/>
    <property type="match status" value="1"/>
</dbReference>